<name>A0A3N4PLI6_9BACT</name>
<evidence type="ECO:0000256" key="2">
    <source>
        <dbReference type="ARBA" id="ARBA00023002"/>
    </source>
</evidence>
<dbReference type="OrthoDB" id="597477at2"/>
<comment type="similarity">
    <text evidence="1">Belongs to the short-chain dehydrogenases/reductases (SDR) family.</text>
</comment>
<dbReference type="FunFam" id="3.40.50.720:FF:000084">
    <property type="entry name" value="Short-chain dehydrogenase reductase"/>
    <property type="match status" value="1"/>
</dbReference>
<dbReference type="PRINTS" id="PR00081">
    <property type="entry name" value="GDHRDH"/>
</dbReference>
<reference evidence="3 4" key="1">
    <citation type="submission" date="2018-11" db="EMBL/GenBank/DDBJ databases">
        <title>Chitinophaga lutea sp.nov., isolate from arsenic contaminated soil.</title>
        <authorList>
            <person name="Zong Y."/>
        </authorList>
    </citation>
    <scope>NUCLEOTIDE SEQUENCE [LARGE SCALE GENOMIC DNA]</scope>
    <source>
        <strain evidence="3 4">ZY74</strain>
    </source>
</reference>
<dbReference type="Gene3D" id="3.40.50.720">
    <property type="entry name" value="NAD(P)-binding Rossmann-like Domain"/>
    <property type="match status" value="1"/>
</dbReference>
<dbReference type="SUPFAM" id="SSF51735">
    <property type="entry name" value="NAD(P)-binding Rossmann-fold domains"/>
    <property type="match status" value="1"/>
</dbReference>
<dbReference type="Proteomes" id="UP000278351">
    <property type="component" value="Unassembled WGS sequence"/>
</dbReference>
<evidence type="ECO:0000256" key="1">
    <source>
        <dbReference type="ARBA" id="ARBA00006484"/>
    </source>
</evidence>
<dbReference type="InterPro" id="IPR036291">
    <property type="entry name" value="NAD(P)-bd_dom_sf"/>
</dbReference>
<gene>
    <name evidence="3" type="ORF">EGT74_21380</name>
</gene>
<evidence type="ECO:0000313" key="3">
    <source>
        <dbReference type="EMBL" id="RPE09543.1"/>
    </source>
</evidence>
<keyword evidence="2" id="KW-0560">Oxidoreductase</keyword>
<accession>A0A3N4PLI6</accession>
<protein>
    <submittedName>
        <fullName evidence="3">SDR family oxidoreductase</fullName>
    </submittedName>
</protein>
<evidence type="ECO:0000313" key="4">
    <source>
        <dbReference type="Proteomes" id="UP000278351"/>
    </source>
</evidence>
<dbReference type="EMBL" id="RPDH01000002">
    <property type="protein sequence ID" value="RPE09543.1"/>
    <property type="molecule type" value="Genomic_DNA"/>
</dbReference>
<dbReference type="RefSeq" id="WP_123848537.1">
    <property type="nucleotide sequence ID" value="NZ_RPDH01000002.1"/>
</dbReference>
<proteinExistence type="inferred from homology"/>
<dbReference type="Pfam" id="PF13561">
    <property type="entry name" value="adh_short_C2"/>
    <property type="match status" value="1"/>
</dbReference>
<organism evidence="3 4">
    <name type="scientific">Chitinophaga lutea</name>
    <dbReference type="NCBI Taxonomy" id="2488634"/>
    <lineage>
        <taxon>Bacteria</taxon>
        <taxon>Pseudomonadati</taxon>
        <taxon>Bacteroidota</taxon>
        <taxon>Chitinophagia</taxon>
        <taxon>Chitinophagales</taxon>
        <taxon>Chitinophagaceae</taxon>
        <taxon>Chitinophaga</taxon>
    </lineage>
</organism>
<dbReference type="PANTHER" id="PTHR43639:SF1">
    <property type="entry name" value="SHORT-CHAIN DEHYDROGENASE_REDUCTASE FAMILY PROTEIN"/>
    <property type="match status" value="1"/>
</dbReference>
<dbReference type="PRINTS" id="PR00080">
    <property type="entry name" value="SDRFAMILY"/>
</dbReference>
<dbReference type="GO" id="GO:0016491">
    <property type="term" value="F:oxidoreductase activity"/>
    <property type="evidence" value="ECO:0007669"/>
    <property type="project" value="UniProtKB-KW"/>
</dbReference>
<dbReference type="InterPro" id="IPR002347">
    <property type="entry name" value="SDR_fam"/>
</dbReference>
<keyword evidence="4" id="KW-1185">Reference proteome</keyword>
<dbReference type="AlphaFoldDB" id="A0A3N4PLI6"/>
<comment type="caution">
    <text evidence="3">The sequence shown here is derived from an EMBL/GenBank/DDBJ whole genome shotgun (WGS) entry which is preliminary data.</text>
</comment>
<dbReference type="PANTHER" id="PTHR43639">
    <property type="entry name" value="OXIDOREDUCTASE, SHORT-CHAIN DEHYDROGENASE/REDUCTASE FAMILY (AFU_ORTHOLOGUE AFUA_5G02870)"/>
    <property type="match status" value="1"/>
</dbReference>
<sequence>MQQKTVIVTGASTGIGKAIAHYFIGKGDNVVMNSVNENNLRQAYQELGSPASARLLAGDVSDKSVGEALVRTAIGQFGRVDVLVNNAGVFAPKPFLEVEAADLDRFYSINLKGTFFTTQAAIKAMLGNENGGSVINIGTVLVDHAITGFTATAPVISKAGIHTLTRQLAAEFGKQNIRVNAVAPGIIRSPLQGKIGVTDADALSGLALLQRIGEPSDIAEVVYTLAHSNFITGEIINVDGGHVAGHTFG</sequence>
<dbReference type="CDD" id="cd05233">
    <property type="entry name" value="SDR_c"/>
    <property type="match status" value="1"/>
</dbReference>